<proteinExistence type="predicted"/>
<evidence type="ECO:0000256" key="1">
    <source>
        <dbReference type="SAM" id="Phobius"/>
    </source>
</evidence>
<dbReference type="PIRSF" id="PIRSF021383">
    <property type="entry name" value="YunB"/>
    <property type="match status" value="1"/>
</dbReference>
<name>A0A9D1G2E8_9FIRM</name>
<dbReference type="NCBIfam" id="TIGR02832">
    <property type="entry name" value="spo_yunB"/>
    <property type="match status" value="1"/>
</dbReference>
<dbReference type="AlphaFoldDB" id="A0A9D1G2E8"/>
<dbReference type="InterPro" id="IPR014197">
    <property type="entry name" value="Sporulation_prot_YunB"/>
</dbReference>
<sequence length="221" mass="23675">MVKRFFLRMLKIRLLYISLGLVILAGVVVMIAFRNLTPLLVAMSEARAKQLAVEAINQAVDEVMDENLSYDALVTAIPDENGQIAMLVANTMKMNDLASAAALAAQRNLGELEDQGVELPLGSALGISLFSGMGPDIRVSVVPVGSVTTRFVTKFESAGINQTRHEISLEATTTMRIVIPTGTDTIQVTSTIPIAESIIVGTVPESYVNVPDVDSMLNMAP</sequence>
<feature type="transmembrane region" description="Helical" evidence="1">
    <location>
        <begin position="12"/>
        <end position="33"/>
    </location>
</feature>
<evidence type="ECO:0000313" key="3">
    <source>
        <dbReference type="Proteomes" id="UP000824140"/>
    </source>
</evidence>
<dbReference type="EMBL" id="DVJN01000266">
    <property type="protein sequence ID" value="HIS94056.1"/>
    <property type="molecule type" value="Genomic_DNA"/>
</dbReference>
<reference evidence="2" key="2">
    <citation type="journal article" date="2021" name="PeerJ">
        <title>Extensive microbial diversity within the chicken gut microbiome revealed by metagenomics and culture.</title>
        <authorList>
            <person name="Gilroy R."/>
            <person name="Ravi A."/>
            <person name="Getino M."/>
            <person name="Pursley I."/>
            <person name="Horton D.L."/>
            <person name="Alikhan N.F."/>
            <person name="Baker D."/>
            <person name="Gharbi K."/>
            <person name="Hall N."/>
            <person name="Watson M."/>
            <person name="Adriaenssens E.M."/>
            <person name="Foster-Nyarko E."/>
            <person name="Jarju S."/>
            <person name="Secka A."/>
            <person name="Antonio M."/>
            <person name="Oren A."/>
            <person name="Chaudhuri R.R."/>
            <person name="La Ragione R."/>
            <person name="Hildebrand F."/>
            <person name="Pallen M.J."/>
        </authorList>
    </citation>
    <scope>NUCLEOTIDE SEQUENCE</scope>
    <source>
        <strain evidence="2">13766</strain>
    </source>
</reference>
<keyword evidence="1" id="KW-0472">Membrane</keyword>
<accession>A0A9D1G2E8</accession>
<dbReference type="Pfam" id="PF09560">
    <property type="entry name" value="Spore_YunB"/>
    <property type="match status" value="1"/>
</dbReference>
<keyword evidence="1" id="KW-1133">Transmembrane helix</keyword>
<comment type="caution">
    <text evidence="2">The sequence shown here is derived from an EMBL/GenBank/DDBJ whole genome shotgun (WGS) entry which is preliminary data.</text>
</comment>
<reference evidence="2" key="1">
    <citation type="submission" date="2020-10" db="EMBL/GenBank/DDBJ databases">
        <authorList>
            <person name="Gilroy R."/>
        </authorList>
    </citation>
    <scope>NUCLEOTIDE SEQUENCE</scope>
    <source>
        <strain evidence="2">13766</strain>
    </source>
</reference>
<keyword evidence="1" id="KW-0812">Transmembrane</keyword>
<gene>
    <name evidence="2" type="primary">yunB</name>
    <name evidence="2" type="ORF">IAA84_13675</name>
</gene>
<evidence type="ECO:0000313" key="2">
    <source>
        <dbReference type="EMBL" id="HIS94056.1"/>
    </source>
</evidence>
<dbReference type="Proteomes" id="UP000824140">
    <property type="component" value="Unassembled WGS sequence"/>
</dbReference>
<protein>
    <submittedName>
        <fullName evidence="2">Sporulation protein YunB</fullName>
    </submittedName>
</protein>
<organism evidence="2 3">
    <name type="scientific">Candidatus Alectryocaccomicrobium excrementavium</name>
    <dbReference type="NCBI Taxonomy" id="2840668"/>
    <lineage>
        <taxon>Bacteria</taxon>
        <taxon>Bacillati</taxon>
        <taxon>Bacillota</taxon>
        <taxon>Clostridia</taxon>
        <taxon>Candidatus Alectryocaccomicrobium</taxon>
    </lineage>
</organism>